<accession>A0ABP0WM06</accession>
<organism evidence="2 3">
    <name type="scientific">Sphagnum jensenii</name>
    <dbReference type="NCBI Taxonomy" id="128206"/>
    <lineage>
        <taxon>Eukaryota</taxon>
        <taxon>Viridiplantae</taxon>
        <taxon>Streptophyta</taxon>
        <taxon>Embryophyta</taxon>
        <taxon>Bryophyta</taxon>
        <taxon>Sphagnophytina</taxon>
        <taxon>Sphagnopsida</taxon>
        <taxon>Sphagnales</taxon>
        <taxon>Sphagnaceae</taxon>
        <taxon>Sphagnum</taxon>
    </lineage>
</organism>
<evidence type="ECO:0000313" key="2">
    <source>
        <dbReference type="EMBL" id="CAK9266412.1"/>
    </source>
</evidence>
<gene>
    <name evidence="2" type="ORF">CSSPJE1EN1_LOCUS11890</name>
</gene>
<sequence>MSGSFASECEACSRFRHSYSHYFIPLSSCVLLFGGPSELLTSGASERILHESLRQIDEFAMHMIQKRMQKLLESSTELRSGLNSDDAPEPLSSPPHMDLLSRFMGVAN</sequence>
<keyword evidence="3" id="KW-1185">Reference proteome</keyword>
<evidence type="ECO:0000313" key="3">
    <source>
        <dbReference type="Proteomes" id="UP001497444"/>
    </source>
</evidence>
<dbReference type="EMBL" id="OZ020113">
    <property type="protein sequence ID" value="CAK9266412.1"/>
    <property type="molecule type" value="Genomic_DNA"/>
</dbReference>
<dbReference type="Proteomes" id="UP001497444">
    <property type="component" value="Chromosome 18"/>
</dbReference>
<evidence type="ECO:0000256" key="1">
    <source>
        <dbReference type="SAM" id="MobiDB-lite"/>
    </source>
</evidence>
<proteinExistence type="predicted"/>
<feature type="region of interest" description="Disordered" evidence="1">
    <location>
        <begin position="75"/>
        <end position="98"/>
    </location>
</feature>
<protein>
    <submittedName>
        <fullName evidence="2">Uncharacterized protein</fullName>
    </submittedName>
</protein>
<reference evidence="2" key="1">
    <citation type="submission" date="2024-02" db="EMBL/GenBank/DDBJ databases">
        <authorList>
            <consortium name="ELIXIR-Norway"/>
            <consortium name="Elixir Norway"/>
        </authorList>
    </citation>
    <scope>NUCLEOTIDE SEQUENCE</scope>
</reference>
<name>A0ABP0WM06_9BRYO</name>